<dbReference type="PANTHER" id="PTHR37477">
    <property type="entry name" value="COBALT-PRECORRIN-5A HYDROLASE"/>
    <property type="match status" value="1"/>
</dbReference>
<accession>A0A9D1X2F3</accession>
<protein>
    <submittedName>
        <fullName evidence="4">Cobalt-precorrin 5A hydrolase</fullName>
    </submittedName>
</protein>
<proteinExistence type="predicted"/>
<dbReference type="Pfam" id="PF11761">
    <property type="entry name" value="CbiG_mid"/>
    <property type="match status" value="1"/>
</dbReference>
<feature type="domain" description="Cobalamin synthesis G N-terminal" evidence="2">
    <location>
        <begin position="37"/>
        <end position="116"/>
    </location>
</feature>
<reference evidence="4" key="2">
    <citation type="submission" date="2021-04" db="EMBL/GenBank/DDBJ databases">
        <authorList>
            <person name="Gilroy R."/>
        </authorList>
    </citation>
    <scope>NUCLEOTIDE SEQUENCE</scope>
    <source>
        <strain evidence="4">ChiSxjej3B15-1167</strain>
    </source>
</reference>
<dbReference type="AlphaFoldDB" id="A0A9D1X2F3"/>
<evidence type="ECO:0000259" key="2">
    <source>
        <dbReference type="Pfam" id="PF11760"/>
    </source>
</evidence>
<feature type="domain" description="Cobalamin biosynthesis central region" evidence="3">
    <location>
        <begin position="122"/>
        <end position="195"/>
    </location>
</feature>
<dbReference type="Proteomes" id="UP000886805">
    <property type="component" value="Unassembled WGS sequence"/>
</dbReference>
<dbReference type="SUPFAM" id="SSF159672">
    <property type="entry name" value="CbiG N-terminal domain-like"/>
    <property type="match status" value="1"/>
</dbReference>
<reference evidence="4" key="1">
    <citation type="journal article" date="2021" name="PeerJ">
        <title>Extensive microbial diversity within the chicken gut microbiome revealed by metagenomics and culture.</title>
        <authorList>
            <person name="Gilroy R."/>
            <person name="Ravi A."/>
            <person name="Getino M."/>
            <person name="Pursley I."/>
            <person name="Horton D.L."/>
            <person name="Alikhan N.F."/>
            <person name="Baker D."/>
            <person name="Gharbi K."/>
            <person name="Hall N."/>
            <person name="Watson M."/>
            <person name="Adriaenssens E.M."/>
            <person name="Foster-Nyarko E."/>
            <person name="Jarju S."/>
            <person name="Secka A."/>
            <person name="Antonio M."/>
            <person name="Oren A."/>
            <person name="Chaudhuri R.R."/>
            <person name="La Ragione R."/>
            <person name="Hildebrand F."/>
            <person name="Pallen M.J."/>
        </authorList>
    </citation>
    <scope>NUCLEOTIDE SEQUENCE</scope>
    <source>
        <strain evidence="4">ChiSxjej3B15-1167</strain>
    </source>
</reference>
<dbReference type="EMBL" id="DXEQ01000032">
    <property type="protein sequence ID" value="HIX71649.1"/>
    <property type="molecule type" value="Genomic_DNA"/>
</dbReference>
<name>A0A9D1X2F3_9FIRM</name>
<gene>
    <name evidence="4" type="ORF">H9849_01370</name>
</gene>
<organism evidence="4 5">
    <name type="scientific">Candidatus Anaerobutyricum stercoripullorum</name>
    <dbReference type="NCBI Taxonomy" id="2838456"/>
    <lineage>
        <taxon>Bacteria</taxon>
        <taxon>Bacillati</taxon>
        <taxon>Bacillota</taxon>
        <taxon>Clostridia</taxon>
        <taxon>Lachnospirales</taxon>
        <taxon>Lachnospiraceae</taxon>
        <taxon>Anaerobutyricum</taxon>
    </lineage>
</organism>
<feature type="domain" description="CobE/GbiG C-terminal" evidence="1">
    <location>
        <begin position="232"/>
        <end position="352"/>
    </location>
</feature>
<dbReference type="Pfam" id="PF01890">
    <property type="entry name" value="CbiG_C"/>
    <property type="match status" value="1"/>
</dbReference>
<dbReference type="InterPro" id="IPR038029">
    <property type="entry name" value="GbiG_N_sf"/>
</dbReference>
<dbReference type="InterPro" id="IPR002750">
    <property type="entry name" value="CobE/GbiG_C"/>
</dbReference>
<dbReference type="InterPro" id="IPR021745">
    <property type="entry name" value="CbiG_mid"/>
</dbReference>
<dbReference type="SUPFAM" id="SSF159664">
    <property type="entry name" value="CobE/GbiG C-terminal domain-like"/>
    <property type="match status" value="1"/>
</dbReference>
<evidence type="ECO:0000259" key="1">
    <source>
        <dbReference type="Pfam" id="PF01890"/>
    </source>
</evidence>
<dbReference type="GO" id="GO:0016787">
    <property type="term" value="F:hydrolase activity"/>
    <property type="evidence" value="ECO:0007669"/>
    <property type="project" value="UniProtKB-KW"/>
</dbReference>
<dbReference type="Gene3D" id="3.30.420.180">
    <property type="entry name" value="CobE/GbiG C-terminal domain"/>
    <property type="match status" value="1"/>
</dbReference>
<dbReference type="Pfam" id="PF11760">
    <property type="entry name" value="CbiG_N"/>
    <property type="match status" value="1"/>
</dbReference>
<sequence length="360" mass="38100">MSTAYFYLTGEGEQLARRLAASHPGDLYDKTDFKASLREAFHKYDYLVCIMATGIVVRILAPLLVHKTSDPGVVVMDQRGQYAISLLSGHLGGANDLAREMAALSGGSAVITTATDVAGELSFDTFAKKHGMAIENIGALKHISGALLSGQPVRVITSRTYPELTAAAAAGKMQLMTVEEMRQEQERAEAPTVVIDEGFTLDAAPDGAESPHNTSALGRDTAPVLYLRPRTICAGIGCKRNVDADSIRDALLATLKKEGLSPLSLKCISTIPLKADEPGILATARQLGVPLTVIPTADIEALDITGLGIQTSGFVAKQTGVLSVSTASAYLASGKGRILRDKEKYKGITIALCQSEEERG</sequence>
<comment type="caution">
    <text evidence="4">The sequence shown here is derived from an EMBL/GenBank/DDBJ whole genome shotgun (WGS) entry which is preliminary data.</text>
</comment>
<dbReference type="InterPro" id="IPR021744">
    <property type="entry name" value="CbiG_N"/>
</dbReference>
<dbReference type="InterPro" id="IPR052553">
    <property type="entry name" value="CbiG_hydrolase"/>
</dbReference>
<dbReference type="InterPro" id="IPR036518">
    <property type="entry name" value="CobE/GbiG_C_sf"/>
</dbReference>
<evidence type="ECO:0000313" key="5">
    <source>
        <dbReference type="Proteomes" id="UP000886805"/>
    </source>
</evidence>
<dbReference type="Gene3D" id="3.40.50.11220">
    <property type="match status" value="1"/>
</dbReference>
<evidence type="ECO:0000313" key="4">
    <source>
        <dbReference type="EMBL" id="HIX71649.1"/>
    </source>
</evidence>
<dbReference type="PANTHER" id="PTHR37477:SF1">
    <property type="entry name" value="COBALT-PRECORRIN-5A HYDROLASE"/>
    <property type="match status" value="1"/>
</dbReference>
<dbReference type="GO" id="GO:0009236">
    <property type="term" value="P:cobalamin biosynthetic process"/>
    <property type="evidence" value="ECO:0007669"/>
    <property type="project" value="InterPro"/>
</dbReference>
<keyword evidence="4" id="KW-0378">Hydrolase</keyword>
<evidence type="ECO:0000259" key="3">
    <source>
        <dbReference type="Pfam" id="PF11761"/>
    </source>
</evidence>